<evidence type="ECO:0000256" key="3">
    <source>
        <dbReference type="ARBA" id="ARBA00022801"/>
    </source>
</evidence>
<dbReference type="InterPro" id="IPR035396">
    <property type="entry name" value="Bac_rhamnosid6H"/>
</dbReference>
<feature type="region of interest" description="Disordered" evidence="4">
    <location>
        <begin position="1"/>
        <end position="28"/>
    </location>
</feature>
<evidence type="ECO:0000313" key="9">
    <source>
        <dbReference type="EMBL" id="KFI84285.1"/>
    </source>
</evidence>
<dbReference type="eggNOG" id="COG0174">
    <property type="taxonomic scope" value="Bacteria"/>
</dbReference>
<proteinExistence type="predicted"/>
<evidence type="ECO:0000313" key="10">
    <source>
        <dbReference type="Proteomes" id="UP000029050"/>
    </source>
</evidence>
<feature type="domain" description="Bacterial alpha-L-rhamnosidase N-terminal" evidence="6">
    <location>
        <begin position="182"/>
        <end position="348"/>
    </location>
</feature>
<dbReference type="PANTHER" id="PTHR33307:SF6">
    <property type="entry name" value="ALPHA-RHAMNOSIDASE (EUROFUNG)-RELATED"/>
    <property type="match status" value="1"/>
</dbReference>
<evidence type="ECO:0000259" key="6">
    <source>
        <dbReference type="Pfam" id="PF08531"/>
    </source>
</evidence>
<dbReference type="EC" id="3.2.1.40" evidence="2"/>
<dbReference type="Pfam" id="PF25788">
    <property type="entry name" value="Ig_Rha78A_N"/>
    <property type="match status" value="1"/>
</dbReference>
<reference evidence="9 10" key="1">
    <citation type="submission" date="2014-03" db="EMBL/GenBank/DDBJ databases">
        <title>Genomics of Bifidobacteria.</title>
        <authorList>
            <person name="Ventura M."/>
            <person name="Milani C."/>
            <person name="Lugli G.A."/>
        </authorList>
    </citation>
    <scope>NUCLEOTIDE SEQUENCE [LARGE SCALE GENOMIC DNA]</scope>
    <source>
        <strain evidence="9 10">LMG 21775</strain>
    </source>
</reference>
<dbReference type="RefSeq" id="WP_081884039.1">
    <property type="nucleotide sequence ID" value="NZ_JGZI01000002.1"/>
</dbReference>
<dbReference type="Proteomes" id="UP000029050">
    <property type="component" value="Unassembled WGS sequence"/>
</dbReference>
<sequence>MTDIRNDDAYGPVGGDPAGTGVADSKAGELKPTQDEALLTHLRAEHFPGDVLGIGESRPRLSWVYSQPPKEGSQVLISLTRRVPGHRPVKESTYVPTEQSNLLPWQFMPLVSREQAELTVQLVSVDHRALSPKSEMLHIEAGLLLPHERLARFVGPSWTEAETDHRHLPLVRSEFQLDDEPVGARLYLTALGLVEAEINGRRVGNDALTPGWTVYDKRLECWTYDIGDELHRGDNAIGCWLGDGWYRGRVGFDGGRVNFYGDRLGVFAQIEVEFADGTTQTIYSNPWDGKWKAALGPIVSSDLYEGEHYDARQEIAAWSSPGFDDRQWSAVAESFYDPQLIENHALSAVQSQEVNAPAAITSMAQGPDAEGSCWMVDFGQNATQRMRLHMHGLAAGDRVIIRHAEVLNADGTLATKILRRGQQCDTFVSNGEDAWWEPRFAMHGFRYATIEGWHGELRAEDIECRVYHSTMERSGWFESSNPLLNKLHSNVLWSMRSNFVSIPQDCPQRDERMGWTGDIDLFAPTAAYLYDAQGFLSSWLKDVRFEQQAWGTVPFYVPFVPLGVWAKPEAIAIWGDAAVAVPWALYMAGGDERVLSESYPLVSAWIDEVAAYISPDGVWDRKPDYLLGQLGDWLDPSAPPEDPTQAVTEKELVSTAFYARSCEYAARIAHILGHDDDAKSFTGLFERVRRGFLNRFTRLDGTMTSDTQCAYALGITFGLFEGEAVRRTKAGNRLAELVREAGGKVDTGFAGTPYVLPALSMTGHTAEAYELLLSTKCPSWLYQVSMGGTTTWERWDSMKADGTLNDGGMTSFNHYALGSVIDWVHSHVGGLSPLEPGWSRFLIDPQPGGGIDHAATSHLTPYGEASVRWECGEGLMTLDFSVPVGTTAVVAIPNSDRREFGPGAHHMQYQR</sequence>
<dbReference type="InterPro" id="IPR008928">
    <property type="entry name" value="6-hairpin_glycosidase_sf"/>
</dbReference>
<dbReference type="OrthoDB" id="9761045at2"/>
<gene>
    <name evidence="9" type="ORF">BPSY_0163</name>
</gene>
<feature type="domain" description="Alpha-L-rhamnosidase six-hairpin glycosidase" evidence="7">
    <location>
        <begin position="473"/>
        <end position="828"/>
    </location>
</feature>
<comment type="caution">
    <text evidence="9">The sequence shown here is derived from an EMBL/GenBank/DDBJ whole genome shotgun (WGS) entry which is preliminary data.</text>
</comment>
<dbReference type="STRING" id="218140.BPSY_0163"/>
<evidence type="ECO:0000259" key="7">
    <source>
        <dbReference type="Pfam" id="PF17389"/>
    </source>
</evidence>
<keyword evidence="3" id="KW-0378">Hydrolase</keyword>
<evidence type="ECO:0000259" key="5">
    <source>
        <dbReference type="Pfam" id="PF05592"/>
    </source>
</evidence>
<comment type="catalytic activity">
    <reaction evidence="1">
        <text>Hydrolysis of terminal non-reducing alpha-L-rhamnose residues in alpha-L-rhamnosides.</text>
        <dbReference type="EC" id="3.2.1.40"/>
    </reaction>
</comment>
<dbReference type="Pfam" id="PF05592">
    <property type="entry name" value="Bac_rhamnosid"/>
    <property type="match status" value="1"/>
</dbReference>
<evidence type="ECO:0000256" key="1">
    <source>
        <dbReference type="ARBA" id="ARBA00001445"/>
    </source>
</evidence>
<dbReference type="EMBL" id="JGZI01000002">
    <property type="protein sequence ID" value="KFI84285.1"/>
    <property type="molecule type" value="Genomic_DNA"/>
</dbReference>
<dbReference type="InterPro" id="IPR013737">
    <property type="entry name" value="Bac_rhamnosid_N"/>
</dbReference>
<name>A0A087CLY5_9BIFI</name>
<keyword evidence="10" id="KW-1185">Reference proteome</keyword>
<feature type="domain" description="Alpha-L-rhamnosidase concanavalin-like" evidence="5">
    <location>
        <begin position="372"/>
        <end position="467"/>
    </location>
</feature>
<dbReference type="PANTHER" id="PTHR33307">
    <property type="entry name" value="ALPHA-RHAMNOSIDASE (EUROFUNG)"/>
    <property type="match status" value="1"/>
</dbReference>
<dbReference type="AlphaFoldDB" id="A0A087CLY5"/>
<dbReference type="PIRSF" id="PIRSF010631">
    <property type="entry name" value="A-rhamnsds"/>
    <property type="match status" value="1"/>
</dbReference>
<evidence type="ECO:0000256" key="2">
    <source>
        <dbReference type="ARBA" id="ARBA00012652"/>
    </source>
</evidence>
<dbReference type="Pfam" id="PF08531">
    <property type="entry name" value="Bac_rhamnosid_N"/>
    <property type="match status" value="1"/>
</dbReference>
<dbReference type="InterPro" id="IPR016007">
    <property type="entry name" value="Alpha_rhamnosid"/>
</dbReference>
<dbReference type="GO" id="GO:0030596">
    <property type="term" value="F:alpha-L-rhamnosidase activity"/>
    <property type="evidence" value="ECO:0007669"/>
    <property type="project" value="UniProtKB-EC"/>
</dbReference>
<evidence type="ECO:0000259" key="8">
    <source>
        <dbReference type="Pfam" id="PF17390"/>
    </source>
</evidence>
<feature type="domain" description="Alpha-L-rhamnosidase C-terminal" evidence="8">
    <location>
        <begin position="830"/>
        <end position="899"/>
    </location>
</feature>
<protein>
    <recommendedName>
        <fullName evidence="2">alpha-L-rhamnosidase</fullName>
        <ecNumber evidence="2">3.2.1.40</ecNumber>
    </recommendedName>
</protein>
<dbReference type="GO" id="GO:0005975">
    <property type="term" value="P:carbohydrate metabolic process"/>
    <property type="evidence" value="ECO:0007669"/>
    <property type="project" value="InterPro"/>
</dbReference>
<accession>A0A087CLY5</accession>
<dbReference type="Gene3D" id="1.50.10.10">
    <property type="match status" value="1"/>
</dbReference>
<dbReference type="GeneID" id="98299405"/>
<dbReference type="Gene3D" id="2.60.120.260">
    <property type="entry name" value="Galactose-binding domain-like"/>
    <property type="match status" value="2"/>
</dbReference>
<organism evidence="9 10">
    <name type="scientific">Bifidobacterium psychraerophilum</name>
    <dbReference type="NCBI Taxonomy" id="218140"/>
    <lineage>
        <taxon>Bacteria</taxon>
        <taxon>Bacillati</taxon>
        <taxon>Actinomycetota</taxon>
        <taxon>Actinomycetes</taxon>
        <taxon>Bifidobacteriales</taxon>
        <taxon>Bifidobacteriaceae</taxon>
        <taxon>Bifidobacterium</taxon>
    </lineage>
</organism>
<dbReference type="SUPFAM" id="SSF48208">
    <property type="entry name" value="Six-hairpin glycosidases"/>
    <property type="match status" value="1"/>
</dbReference>
<dbReference type="Gene3D" id="2.60.420.10">
    <property type="entry name" value="Maltose phosphorylase, domain 3"/>
    <property type="match status" value="1"/>
</dbReference>
<dbReference type="Pfam" id="PF17389">
    <property type="entry name" value="Bac_rhamnosid6H"/>
    <property type="match status" value="1"/>
</dbReference>
<dbReference type="InterPro" id="IPR035398">
    <property type="entry name" value="Bac_rhamnosid_C"/>
</dbReference>
<dbReference type="InterPro" id="IPR012341">
    <property type="entry name" value="6hp_glycosidase-like_sf"/>
</dbReference>
<evidence type="ECO:0000256" key="4">
    <source>
        <dbReference type="SAM" id="MobiDB-lite"/>
    </source>
</evidence>
<dbReference type="Pfam" id="PF17390">
    <property type="entry name" value="Bac_rhamnosid_C"/>
    <property type="match status" value="1"/>
</dbReference>
<dbReference type="InterPro" id="IPR008902">
    <property type="entry name" value="Rhamnosid_concanavalin"/>
</dbReference>